<dbReference type="EMBL" id="JACEFO010001770">
    <property type="protein sequence ID" value="KAF8705056.1"/>
    <property type="molecule type" value="Genomic_DNA"/>
</dbReference>
<dbReference type="InterPro" id="IPR011697">
    <property type="entry name" value="Peptidase_C26"/>
</dbReference>
<dbReference type="GO" id="GO:0005829">
    <property type="term" value="C:cytosol"/>
    <property type="evidence" value="ECO:0007669"/>
    <property type="project" value="TreeGrafter"/>
</dbReference>
<dbReference type="Proteomes" id="UP000636709">
    <property type="component" value="Unassembled WGS sequence"/>
</dbReference>
<reference evidence="2" key="1">
    <citation type="submission" date="2020-07" db="EMBL/GenBank/DDBJ databases">
        <title>Genome sequence and genetic diversity analysis of an under-domesticated orphan crop, white fonio (Digitaria exilis).</title>
        <authorList>
            <person name="Bennetzen J.L."/>
            <person name="Chen S."/>
            <person name="Ma X."/>
            <person name="Wang X."/>
            <person name="Yssel A.E.J."/>
            <person name="Chaluvadi S.R."/>
            <person name="Johnson M."/>
            <person name="Gangashetty P."/>
            <person name="Hamidou F."/>
            <person name="Sanogo M.D."/>
            <person name="Zwaenepoel A."/>
            <person name="Wallace J."/>
            <person name="Van De Peer Y."/>
            <person name="Van Deynze A."/>
        </authorList>
    </citation>
    <scope>NUCLEOTIDE SEQUENCE</scope>
    <source>
        <tissue evidence="2">Leaves</tissue>
    </source>
</reference>
<organism evidence="2 3">
    <name type="scientific">Digitaria exilis</name>
    <dbReference type="NCBI Taxonomy" id="1010633"/>
    <lineage>
        <taxon>Eukaryota</taxon>
        <taxon>Viridiplantae</taxon>
        <taxon>Streptophyta</taxon>
        <taxon>Embryophyta</taxon>
        <taxon>Tracheophyta</taxon>
        <taxon>Spermatophyta</taxon>
        <taxon>Magnoliopsida</taxon>
        <taxon>Liliopsida</taxon>
        <taxon>Poales</taxon>
        <taxon>Poaceae</taxon>
        <taxon>PACMAD clade</taxon>
        <taxon>Panicoideae</taxon>
        <taxon>Panicodae</taxon>
        <taxon>Paniceae</taxon>
        <taxon>Anthephorinae</taxon>
        <taxon>Digitaria</taxon>
    </lineage>
</organism>
<dbReference type="OrthoDB" id="1724632at2759"/>
<dbReference type="PANTHER" id="PTHR43235">
    <property type="entry name" value="GLUTAMINE AMIDOTRANSFERASE PB2B2.05-RELATED"/>
    <property type="match status" value="1"/>
</dbReference>
<gene>
    <name evidence="2" type="ORF">HU200_031315</name>
</gene>
<feature type="region of interest" description="Disordered" evidence="1">
    <location>
        <begin position="8"/>
        <end position="31"/>
    </location>
</feature>
<protein>
    <submittedName>
        <fullName evidence="2">Uncharacterized protein</fullName>
    </submittedName>
</protein>
<dbReference type="PROSITE" id="PS51273">
    <property type="entry name" value="GATASE_TYPE_1"/>
    <property type="match status" value="1"/>
</dbReference>
<dbReference type="Gene3D" id="3.40.50.880">
    <property type="match status" value="1"/>
</dbReference>
<dbReference type="CDD" id="cd01745">
    <property type="entry name" value="GATase1_2"/>
    <property type="match status" value="1"/>
</dbReference>
<dbReference type="PANTHER" id="PTHR43235:SF1">
    <property type="entry name" value="GLUTAMINE AMIDOTRANSFERASE PB2B2.05-RELATED"/>
    <property type="match status" value="1"/>
</dbReference>
<name>A0A835EMT6_9POAL</name>
<dbReference type="GO" id="GO:0016811">
    <property type="term" value="F:hydrolase activity, acting on carbon-nitrogen (but not peptide) bonds, in linear amides"/>
    <property type="evidence" value="ECO:0007669"/>
    <property type="project" value="InterPro"/>
</dbReference>
<keyword evidence="3" id="KW-1185">Reference proteome</keyword>
<accession>A0A835EMT6</accession>
<comment type="caution">
    <text evidence="2">The sequence shown here is derived from an EMBL/GenBank/DDBJ whole genome shotgun (WGS) entry which is preliminary data.</text>
</comment>
<dbReference type="InterPro" id="IPR044668">
    <property type="entry name" value="PuuD-like"/>
</dbReference>
<dbReference type="AlphaFoldDB" id="A0A835EMT6"/>
<dbReference type="SUPFAM" id="SSF52317">
    <property type="entry name" value="Class I glutamine amidotransferase-like"/>
    <property type="match status" value="1"/>
</dbReference>
<evidence type="ECO:0000313" key="3">
    <source>
        <dbReference type="Proteomes" id="UP000636709"/>
    </source>
</evidence>
<sequence>MPGCVTRRLDGVGLRTSSPTRHGLKKRSARPRFGDKLHAPIALYKYSPPSSSRLIEFQETKNPPQASGPQLISGQVQKTAATAMSSSPDLSRVLPRVLIVSRRTVRKNKFVDFVGEYHLDLIVGYGAVPVIVPRVSGVHTLLDSFEPIHGVLLCEGEDIDPSLYEPTSNDADAGGGALSPEQLEAVRRLHPSDAAVDHEKDSIELRLARRCLERNIPYLGICRGSQVLNVACGGTLYQDVDHELSSAAAAVQHINYDDYDGHRHPVRVLPGTPLHDWFADDLAAGDELMVNSYHHQGVRRLAQRFVPMAFAPDGLVEGFYDPDAYNPSEGKFIMGLQFHPERMRKPGSDEFDYPGCARAYQEFVRAVVAYQEKQLAAAATNVPASPKLNKEMERRRKVIFRSFSLAKDMYLSGGRTTTKPAAEQQDLEPGAEFLEVISLALEAKRVIVQSNTAALSVQQEKRLKQMGATVRNASGYLNSLKLNEGREAAARALMAEMTAEQLSDLASFYQNMGRICGEVLDRKLQALHQLHE</sequence>
<evidence type="ECO:0000256" key="1">
    <source>
        <dbReference type="SAM" id="MobiDB-lite"/>
    </source>
</evidence>
<dbReference type="InterPro" id="IPR029062">
    <property type="entry name" value="Class_I_gatase-like"/>
</dbReference>
<proteinExistence type="predicted"/>
<dbReference type="Pfam" id="PF07722">
    <property type="entry name" value="Peptidase_C26"/>
    <property type="match status" value="1"/>
</dbReference>
<evidence type="ECO:0000313" key="2">
    <source>
        <dbReference type="EMBL" id="KAF8705056.1"/>
    </source>
</evidence>